<accession>A0A8J3DFQ6</accession>
<dbReference type="AlphaFoldDB" id="A0A8J3DFQ6"/>
<name>A0A8J3DFQ6_9BACT</name>
<organism evidence="1 2">
    <name type="scientific">Persicitalea jodogahamensis</name>
    <dbReference type="NCBI Taxonomy" id="402147"/>
    <lineage>
        <taxon>Bacteria</taxon>
        <taxon>Pseudomonadati</taxon>
        <taxon>Bacteroidota</taxon>
        <taxon>Cytophagia</taxon>
        <taxon>Cytophagales</taxon>
        <taxon>Spirosomataceae</taxon>
        <taxon>Persicitalea</taxon>
    </lineage>
</organism>
<sequence>MKYYDRQAIRAFLSDPRVRPLLSWRGIEKAAGLNPYTIKNLVRQDKALSDQEHERLTETLVMLGIDYWAESLAKQNA</sequence>
<dbReference type="EMBL" id="BMXF01000008">
    <property type="protein sequence ID" value="GHB87300.1"/>
    <property type="molecule type" value="Genomic_DNA"/>
</dbReference>
<keyword evidence="2" id="KW-1185">Reference proteome</keyword>
<proteinExistence type="predicted"/>
<dbReference type="Proteomes" id="UP000598271">
    <property type="component" value="Unassembled WGS sequence"/>
</dbReference>
<gene>
    <name evidence="1" type="ORF">GCM10007390_48890</name>
</gene>
<comment type="caution">
    <text evidence="1">The sequence shown here is derived from an EMBL/GenBank/DDBJ whole genome shotgun (WGS) entry which is preliminary data.</text>
</comment>
<evidence type="ECO:0000313" key="1">
    <source>
        <dbReference type="EMBL" id="GHB87300.1"/>
    </source>
</evidence>
<protein>
    <submittedName>
        <fullName evidence="1">Uncharacterized protein</fullName>
    </submittedName>
</protein>
<reference evidence="1 2" key="1">
    <citation type="journal article" date="2014" name="Int. J. Syst. Evol. Microbiol.">
        <title>Complete genome sequence of Corynebacterium casei LMG S-19264T (=DSM 44701T), isolated from a smear-ripened cheese.</title>
        <authorList>
            <consortium name="US DOE Joint Genome Institute (JGI-PGF)"/>
            <person name="Walter F."/>
            <person name="Albersmeier A."/>
            <person name="Kalinowski J."/>
            <person name="Ruckert C."/>
        </authorList>
    </citation>
    <scope>NUCLEOTIDE SEQUENCE [LARGE SCALE GENOMIC DNA]</scope>
    <source>
        <strain evidence="1 2">KCTC 12866</strain>
    </source>
</reference>
<dbReference type="RefSeq" id="WP_189568582.1">
    <property type="nucleotide sequence ID" value="NZ_BMXF01000008.1"/>
</dbReference>
<evidence type="ECO:0000313" key="2">
    <source>
        <dbReference type="Proteomes" id="UP000598271"/>
    </source>
</evidence>